<dbReference type="Proteomes" id="UP000192656">
    <property type="component" value="Unassembled WGS sequence"/>
</dbReference>
<dbReference type="EMBL" id="FWXR01000002">
    <property type="protein sequence ID" value="SMC44914.1"/>
    <property type="molecule type" value="Genomic_DNA"/>
</dbReference>
<dbReference type="RefSeq" id="WP_084408728.1">
    <property type="nucleotide sequence ID" value="NZ_FWXR01000002.1"/>
</dbReference>
<accession>A0A1W1Z955</accession>
<name>A0A1W1Z955_9HYPH</name>
<sequence>MPLKDTLERIVADRERRDFRPEKAEAAPAASAAASLADIQRKLDTLMKDKAISAYVDLHARIDRERRGGNVAHIRTRGRMAYVVTPFRDDFLLDEKRGVEFPESVELTMAEVRRALGSQPVADRLRALDKAGMGFQLLSDPDDRPILGFDYDRLLSPRARSNRAGELRRWTRSDS</sequence>
<dbReference type="AlphaFoldDB" id="A0A1W1Z955"/>
<gene>
    <name evidence="1" type="ORF">SAMN06297251_102288</name>
</gene>
<reference evidence="1 2" key="1">
    <citation type="submission" date="2017-04" db="EMBL/GenBank/DDBJ databases">
        <authorList>
            <person name="Afonso C.L."/>
            <person name="Miller P.J."/>
            <person name="Scott M.A."/>
            <person name="Spackman E."/>
            <person name="Goraichik I."/>
            <person name="Dimitrov K.M."/>
            <person name="Suarez D.L."/>
            <person name="Swayne D.E."/>
        </authorList>
    </citation>
    <scope>NUCLEOTIDE SEQUENCE [LARGE SCALE GENOMIC DNA]</scope>
    <source>
        <strain evidence="1 2">CGMCC 1.10972</strain>
    </source>
</reference>
<keyword evidence="2" id="KW-1185">Reference proteome</keyword>
<organism evidence="1 2">
    <name type="scientific">Fulvimarina manganoxydans</name>
    <dbReference type="NCBI Taxonomy" id="937218"/>
    <lineage>
        <taxon>Bacteria</taxon>
        <taxon>Pseudomonadati</taxon>
        <taxon>Pseudomonadota</taxon>
        <taxon>Alphaproteobacteria</taxon>
        <taxon>Hyphomicrobiales</taxon>
        <taxon>Aurantimonadaceae</taxon>
        <taxon>Fulvimarina</taxon>
    </lineage>
</organism>
<proteinExistence type="predicted"/>
<evidence type="ECO:0000313" key="1">
    <source>
        <dbReference type="EMBL" id="SMC44914.1"/>
    </source>
</evidence>
<protein>
    <submittedName>
        <fullName evidence="1">Uncharacterized protein</fullName>
    </submittedName>
</protein>
<evidence type="ECO:0000313" key="2">
    <source>
        <dbReference type="Proteomes" id="UP000192656"/>
    </source>
</evidence>